<evidence type="ECO:0000313" key="2">
    <source>
        <dbReference type="Proteomes" id="UP001611548"/>
    </source>
</evidence>
<dbReference type="InterPro" id="IPR044844">
    <property type="entry name" value="Trans_IPPS_euk-type"/>
</dbReference>
<reference evidence="1 2" key="1">
    <citation type="submission" date="2024-10" db="EMBL/GenBank/DDBJ databases">
        <title>The Natural Products Discovery Center: Release of the First 8490 Sequenced Strains for Exploring Actinobacteria Biosynthetic Diversity.</title>
        <authorList>
            <person name="Kalkreuter E."/>
            <person name="Kautsar S.A."/>
            <person name="Yang D."/>
            <person name="Bader C.D."/>
            <person name="Teijaro C.N."/>
            <person name="Fluegel L."/>
            <person name="Davis C.M."/>
            <person name="Simpson J.R."/>
            <person name="Lauterbach L."/>
            <person name="Steele A.D."/>
            <person name="Gui C."/>
            <person name="Meng S."/>
            <person name="Li G."/>
            <person name="Viehrig K."/>
            <person name="Ye F."/>
            <person name="Su P."/>
            <person name="Kiefer A.F."/>
            <person name="Nichols A."/>
            <person name="Cepeda A.J."/>
            <person name="Yan W."/>
            <person name="Fan B."/>
            <person name="Jiang Y."/>
            <person name="Adhikari A."/>
            <person name="Zheng C.-J."/>
            <person name="Schuster L."/>
            <person name="Cowan T.M."/>
            <person name="Smanski M.J."/>
            <person name="Chevrette M.G."/>
            <person name="De Carvalho L.P.S."/>
            <person name="Shen B."/>
        </authorList>
    </citation>
    <scope>NUCLEOTIDE SEQUENCE [LARGE SCALE GENOMIC DNA]</scope>
    <source>
        <strain evidence="1 2">NPDC020327</strain>
    </source>
</reference>
<sequence>MSISQDAERVLQETSRTFAIPVAALPDPLRAPVMSFFLCLRGIDEIEDHTGLSAEAKRRLLGEISRALQAGRCTSSHLPLLHSHTELPEVTQRIDEWAAMAPTSIAYRTWETLASMADHMAEWVGLRWRITNESDLDRYTFDVAGTVGLLLSDLWAWFDGSRTDRSLAVGFGRGLQTVNILQNRRQDLARGVDYFPPGWTEAQVRDYAVKNLAAGDRYVAGLAPGPVLDFCRVPLTLGWATLDILRSGRTKLTRGQLAALLGAPPPSVHRRQ</sequence>
<dbReference type="InterPro" id="IPR002060">
    <property type="entry name" value="Squ/phyt_synthse"/>
</dbReference>
<comment type="caution">
    <text evidence="1">The sequence shown here is derived from an EMBL/GenBank/DDBJ whole genome shotgun (WGS) entry which is preliminary data.</text>
</comment>
<proteinExistence type="predicted"/>
<dbReference type="PANTHER" id="PTHR11626">
    <property type="entry name" value="FARNESYL-DIPHOSPHATE FARNESYLTRANSFERASE"/>
    <property type="match status" value="1"/>
</dbReference>
<gene>
    <name evidence="1" type="ORF">ACH429_04555</name>
</gene>
<evidence type="ECO:0000313" key="1">
    <source>
        <dbReference type="EMBL" id="MFI1963401.1"/>
    </source>
</evidence>
<name>A0ABW7UL75_9ACTN</name>
<dbReference type="Proteomes" id="UP001611548">
    <property type="component" value="Unassembled WGS sequence"/>
</dbReference>
<protein>
    <submittedName>
        <fullName evidence="1">Squalene/phytoene synthase family protein</fullName>
    </submittedName>
</protein>
<dbReference type="Pfam" id="PF00494">
    <property type="entry name" value="SQS_PSY"/>
    <property type="match status" value="1"/>
</dbReference>
<organism evidence="1 2">
    <name type="scientific">Streptomyces pathocidini</name>
    <dbReference type="NCBI Taxonomy" id="1650571"/>
    <lineage>
        <taxon>Bacteria</taxon>
        <taxon>Bacillati</taxon>
        <taxon>Actinomycetota</taxon>
        <taxon>Actinomycetes</taxon>
        <taxon>Kitasatosporales</taxon>
        <taxon>Streptomycetaceae</taxon>
        <taxon>Streptomyces</taxon>
    </lineage>
</organism>
<dbReference type="RefSeq" id="WP_055470796.1">
    <property type="nucleotide sequence ID" value="NZ_JBIRWE010000001.1"/>
</dbReference>
<dbReference type="SUPFAM" id="SSF48576">
    <property type="entry name" value="Terpenoid synthases"/>
    <property type="match status" value="1"/>
</dbReference>
<dbReference type="InterPro" id="IPR008949">
    <property type="entry name" value="Isoprenoid_synthase_dom_sf"/>
</dbReference>
<keyword evidence="2" id="KW-1185">Reference proteome</keyword>
<dbReference type="Gene3D" id="1.10.600.10">
    <property type="entry name" value="Farnesyl Diphosphate Synthase"/>
    <property type="match status" value="1"/>
</dbReference>
<accession>A0ABW7UL75</accession>
<dbReference type="PANTHER" id="PTHR11626:SF2">
    <property type="entry name" value="SQUALENE SYNTHASE"/>
    <property type="match status" value="1"/>
</dbReference>
<dbReference type="EMBL" id="JBIRWE010000001">
    <property type="protein sequence ID" value="MFI1963401.1"/>
    <property type="molecule type" value="Genomic_DNA"/>
</dbReference>